<dbReference type="EMBL" id="FNWQ01000001">
    <property type="protein sequence ID" value="SEH27481.1"/>
    <property type="molecule type" value="Genomic_DNA"/>
</dbReference>
<organism evidence="3 4">
    <name type="scientific">Chryseobacterium culicis</name>
    <dbReference type="NCBI Taxonomy" id="680127"/>
    <lineage>
        <taxon>Bacteria</taxon>
        <taxon>Pseudomonadati</taxon>
        <taxon>Bacteroidota</taxon>
        <taxon>Flavobacteriia</taxon>
        <taxon>Flavobacteriales</taxon>
        <taxon>Weeksellaceae</taxon>
        <taxon>Chryseobacterium group</taxon>
        <taxon>Chryseobacterium</taxon>
    </lineage>
</organism>
<keyword evidence="1" id="KW-0472">Membrane</keyword>
<feature type="signal peptide" evidence="2">
    <location>
        <begin position="1"/>
        <end position="19"/>
    </location>
</feature>
<evidence type="ECO:0000256" key="1">
    <source>
        <dbReference type="SAM" id="Phobius"/>
    </source>
</evidence>
<accession>A0A1H6GVU6</accession>
<dbReference type="Proteomes" id="UP000198561">
    <property type="component" value="Unassembled WGS sequence"/>
</dbReference>
<sequence length="279" mass="32233">MKKNLTFLILLGSILIFNAQSGIVTLDEQIKADGYNPNAYQYTPPPEVPKQQDQSFYPDWTKKIKEPSISEDIRPEIKETVKQVKKIPIEKEPDKVQEVIDEMFPNKIPIAYEAPASQTVKPIEQKPNVSVYQNSKNQNSFDIDRLINILTMLFLMLGVILFFIWLTSKNKAKVKFNTPVAPETKENQLSYSQREELLKETLIESAKQTLVSDLREMEIRGILEDRGITIQTLLRTYQEISLDQSNEYSKSANLPKIEVEKIIKNVYQILKVQYFKSTT</sequence>
<reference evidence="3 4" key="1">
    <citation type="submission" date="2016-10" db="EMBL/GenBank/DDBJ databases">
        <authorList>
            <person name="de Groot N.N."/>
        </authorList>
    </citation>
    <scope>NUCLEOTIDE SEQUENCE [LARGE SCALE GENOMIC DNA]</scope>
    <source>
        <strain evidence="3 4">DSM 23031</strain>
    </source>
</reference>
<proteinExistence type="predicted"/>
<keyword evidence="1" id="KW-1133">Transmembrane helix</keyword>
<evidence type="ECO:0000313" key="3">
    <source>
        <dbReference type="EMBL" id="SEH27481.1"/>
    </source>
</evidence>
<dbReference type="AlphaFoldDB" id="A0A1H6GVU6"/>
<evidence type="ECO:0000256" key="2">
    <source>
        <dbReference type="SAM" id="SignalP"/>
    </source>
</evidence>
<feature type="chain" id="PRO_5011794361" description="DUF4129 domain-containing protein" evidence="2">
    <location>
        <begin position="20"/>
        <end position="279"/>
    </location>
</feature>
<name>A0A1H6GVU6_CHRCI</name>
<gene>
    <name evidence="3" type="ORF">SAMN05421593_0326</name>
</gene>
<protein>
    <recommendedName>
        <fullName evidence="5">DUF4129 domain-containing protein</fullName>
    </recommendedName>
</protein>
<keyword evidence="1" id="KW-0812">Transmembrane</keyword>
<dbReference type="OrthoDB" id="1241241at2"/>
<evidence type="ECO:0008006" key="5">
    <source>
        <dbReference type="Google" id="ProtNLM"/>
    </source>
</evidence>
<feature type="transmembrane region" description="Helical" evidence="1">
    <location>
        <begin position="146"/>
        <end position="166"/>
    </location>
</feature>
<evidence type="ECO:0000313" key="4">
    <source>
        <dbReference type="Proteomes" id="UP000198561"/>
    </source>
</evidence>
<dbReference type="STRING" id="680127.SAMN05421593_0326"/>
<keyword evidence="2" id="KW-0732">Signal</keyword>
<dbReference type="RefSeq" id="WP_089689606.1">
    <property type="nucleotide sequence ID" value="NZ_FNWQ01000001.1"/>
</dbReference>